<feature type="compositionally biased region" description="Low complexity" evidence="1">
    <location>
        <begin position="74"/>
        <end position="91"/>
    </location>
</feature>
<reference evidence="2 3" key="1">
    <citation type="submission" date="2019-07" db="EMBL/GenBank/DDBJ databases">
        <title>Chromosome genome assembly for large yellow croaker.</title>
        <authorList>
            <person name="Xiao S."/>
        </authorList>
    </citation>
    <scope>NUCLEOTIDE SEQUENCE [LARGE SCALE GENOMIC DNA]</scope>
    <source>
        <strain evidence="2">JMULYC20181020</strain>
        <tissue evidence="2">Muscle</tissue>
    </source>
</reference>
<protein>
    <submittedName>
        <fullName evidence="2">Uncharacterized protein</fullName>
    </submittedName>
</protein>
<gene>
    <name evidence="2" type="ORF">D5F01_LYC11196</name>
</gene>
<keyword evidence="3" id="KW-1185">Reference proteome</keyword>
<name>A0A6G0IDM5_LARCR</name>
<accession>A0A6G0IDM5</accession>
<comment type="caution">
    <text evidence="2">The sequence shown here is derived from an EMBL/GenBank/DDBJ whole genome shotgun (WGS) entry which is preliminary data.</text>
</comment>
<dbReference type="EMBL" id="REGW02000011">
    <property type="protein sequence ID" value="KAE8289494.1"/>
    <property type="molecule type" value="Genomic_DNA"/>
</dbReference>
<evidence type="ECO:0000256" key="1">
    <source>
        <dbReference type="SAM" id="MobiDB-lite"/>
    </source>
</evidence>
<dbReference type="PANTHER" id="PTHR46888:SF13">
    <property type="entry name" value="RIBONUCLEASE H"/>
    <property type="match status" value="1"/>
</dbReference>
<proteinExistence type="predicted"/>
<sequence>MMAAFDVEASASDPSLIVFDKCKKNDLRVVAEYYGVPVSSTLVKAELKAVLLDELISRGVLSLPVSGDARVGTAASPGEGRPAGEAEAEQPITPVVKEVRTVGRPVTIPHFVPFSVESTPGSKVEARLKVVKKEREREFQFRRELELKRLEADTAVRLRQVELQVRTTQAGEVQPAACPSVTFNVSKHISLVPVFREAEVETYFGAFERIATALRWPEDVWAISLRCKLTGRAQEACSSLSVEDGLDYNKVKSAIMRAYELVPEAYSRFSQSA</sequence>
<dbReference type="Proteomes" id="UP000424527">
    <property type="component" value="Unassembled WGS sequence"/>
</dbReference>
<feature type="region of interest" description="Disordered" evidence="1">
    <location>
        <begin position="72"/>
        <end position="92"/>
    </location>
</feature>
<dbReference type="PANTHER" id="PTHR46888">
    <property type="entry name" value="ZINC KNUCKLE DOMAINCONTAINING PROTEIN-RELATED"/>
    <property type="match status" value="1"/>
</dbReference>
<organism evidence="2 3">
    <name type="scientific">Larimichthys crocea</name>
    <name type="common">Large yellow croaker</name>
    <name type="synonym">Pseudosciaena crocea</name>
    <dbReference type="NCBI Taxonomy" id="215358"/>
    <lineage>
        <taxon>Eukaryota</taxon>
        <taxon>Metazoa</taxon>
        <taxon>Chordata</taxon>
        <taxon>Craniata</taxon>
        <taxon>Vertebrata</taxon>
        <taxon>Euteleostomi</taxon>
        <taxon>Actinopterygii</taxon>
        <taxon>Neopterygii</taxon>
        <taxon>Teleostei</taxon>
        <taxon>Neoteleostei</taxon>
        <taxon>Acanthomorphata</taxon>
        <taxon>Eupercaria</taxon>
        <taxon>Sciaenidae</taxon>
        <taxon>Larimichthys</taxon>
    </lineage>
</organism>
<evidence type="ECO:0000313" key="2">
    <source>
        <dbReference type="EMBL" id="KAE8289494.1"/>
    </source>
</evidence>
<dbReference type="AlphaFoldDB" id="A0A6G0IDM5"/>
<evidence type="ECO:0000313" key="3">
    <source>
        <dbReference type="Proteomes" id="UP000424527"/>
    </source>
</evidence>